<evidence type="ECO:0000256" key="1">
    <source>
        <dbReference type="ARBA" id="ARBA00006598"/>
    </source>
</evidence>
<evidence type="ECO:0000256" key="3">
    <source>
        <dbReference type="ARBA" id="ARBA00023274"/>
    </source>
</evidence>
<evidence type="ECO:0000256" key="4">
    <source>
        <dbReference type="ARBA" id="ARBA00035486"/>
    </source>
</evidence>
<gene>
    <name evidence="7" type="ORF">H7H73_23410</name>
</gene>
<name>A0A9X2YFM9_9MYCO</name>
<dbReference type="InterPro" id="IPR001706">
    <property type="entry name" value="Ribosomal_bL35"/>
</dbReference>
<dbReference type="GO" id="GO:0003735">
    <property type="term" value="F:structural constituent of ribosome"/>
    <property type="evidence" value="ECO:0007669"/>
    <property type="project" value="InterPro"/>
</dbReference>
<comment type="caution">
    <text evidence="7">The sequence shown here is derived from an EMBL/GenBank/DDBJ whole genome shotgun (WGS) entry which is preliminary data.</text>
</comment>
<dbReference type="SUPFAM" id="SSF143034">
    <property type="entry name" value="L35p-like"/>
    <property type="match status" value="1"/>
</dbReference>
<sequence>MPKAKTHSGASKRFRKTGTGKIVRQKANR</sequence>
<evidence type="ECO:0000256" key="6">
    <source>
        <dbReference type="SAM" id="MobiDB-lite"/>
    </source>
</evidence>
<evidence type="ECO:0000256" key="5">
    <source>
        <dbReference type="RuleBase" id="RU000568"/>
    </source>
</evidence>
<dbReference type="Proteomes" id="UP001140272">
    <property type="component" value="Unassembled WGS sequence"/>
</dbReference>
<dbReference type="GO" id="GO:1990904">
    <property type="term" value="C:ribonucleoprotein complex"/>
    <property type="evidence" value="ECO:0007669"/>
    <property type="project" value="UniProtKB-KW"/>
</dbReference>
<proteinExistence type="inferred from homology"/>
<keyword evidence="3 5" id="KW-0687">Ribonucleoprotein</keyword>
<evidence type="ECO:0000313" key="8">
    <source>
        <dbReference type="Proteomes" id="UP001140272"/>
    </source>
</evidence>
<dbReference type="InterPro" id="IPR037229">
    <property type="entry name" value="Ribosomal_bL35_sf"/>
</dbReference>
<evidence type="ECO:0000256" key="2">
    <source>
        <dbReference type="ARBA" id="ARBA00022980"/>
    </source>
</evidence>
<dbReference type="Pfam" id="PF01632">
    <property type="entry name" value="Ribosomal_L35p"/>
    <property type="match status" value="1"/>
</dbReference>
<dbReference type="GO" id="GO:0005840">
    <property type="term" value="C:ribosome"/>
    <property type="evidence" value="ECO:0007669"/>
    <property type="project" value="UniProtKB-KW"/>
</dbReference>
<protein>
    <recommendedName>
        <fullName evidence="4 5">50S ribosomal protein L35</fullName>
    </recommendedName>
</protein>
<dbReference type="InterPro" id="IPR021137">
    <property type="entry name" value="Ribosomal_bL35-like"/>
</dbReference>
<accession>A0A9X2YFM9</accession>
<keyword evidence="2 5" id="KW-0689">Ribosomal protein</keyword>
<dbReference type="Gene3D" id="4.10.410.60">
    <property type="match status" value="1"/>
</dbReference>
<dbReference type="AlphaFoldDB" id="A0A9X2YFM9"/>
<evidence type="ECO:0000313" key="7">
    <source>
        <dbReference type="EMBL" id="MCV7072858.1"/>
    </source>
</evidence>
<dbReference type="EMBL" id="JACKRN010000766">
    <property type="protein sequence ID" value="MCV7072858.1"/>
    <property type="molecule type" value="Genomic_DNA"/>
</dbReference>
<feature type="non-terminal residue" evidence="7">
    <location>
        <position position="29"/>
    </location>
</feature>
<reference evidence="7" key="2">
    <citation type="journal article" date="2022" name="BMC Genomics">
        <title>Comparative genome analysis of mycobacteria focusing on tRNA and non-coding RNA.</title>
        <authorList>
            <person name="Behra P.R.K."/>
            <person name="Pettersson B.M.F."/>
            <person name="Ramesh M."/>
            <person name="Das S."/>
            <person name="Dasgupta S."/>
            <person name="Kirsebom L.A."/>
        </authorList>
    </citation>
    <scope>NUCLEOTIDE SEQUENCE</scope>
    <source>
        <strain evidence="7">DSM 45406</strain>
    </source>
</reference>
<dbReference type="GO" id="GO:0006412">
    <property type="term" value="P:translation"/>
    <property type="evidence" value="ECO:0007669"/>
    <property type="project" value="InterPro"/>
</dbReference>
<reference evidence="7" key="1">
    <citation type="submission" date="2020-07" db="EMBL/GenBank/DDBJ databases">
        <authorList>
            <person name="Pettersson B.M.F."/>
            <person name="Behra P.R.K."/>
            <person name="Ramesh M."/>
            <person name="Das S."/>
            <person name="Dasgupta S."/>
            <person name="Kirsebom L.A."/>
        </authorList>
    </citation>
    <scope>NUCLEOTIDE SEQUENCE</scope>
    <source>
        <strain evidence="7">DSM 45406</strain>
    </source>
</reference>
<comment type="similarity">
    <text evidence="1 5">Belongs to the bacterial ribosomal protein bL35 family.</text>
</comment>
<organism evidence="7 8">
    <name type="scientific">Mycolicibacterium rufum</name>
    <dbReference type="NCBI Taxonomy" id="318424"/>
    <lineage>
        <taxon>Bacteria</taxon>
        <taxon>Bacillati</taxon>
        <taxon>Actinomycetota</taxon>
        <taxon>Actinomycetes</taxon>
        <taxon>Mycobacteriales</taxon>
        <taxon>Mycobacteriaceae</taxon>
        <taxon>Mycolicibacterium</taxon>
    </lineage>
</organism>
<dbReference type="PRINTS" id="PR00064">
    <property type="entry name" value="RIBOSOMALL35"/>
</dbReference>
<feature type="region of interest" description="Disordered" evidence="6">
    <location>
        <begin position="1"/>
        <end position="29"/>
    </location>
</feature>